<feature type="signal peptide" evidence="2">
    <location>
        <begin position="1"/>
        <end position="18"/>
    </location>
</feature>
<dbReference type="EMBL" id="MU805939">
    <property type="protein sequence ID" value="KAJ3845255.1"/>
    <property type="molecule type" value="Genomic_DNA"/>
</dbReference>
<name>A0AA38PLQ3_9AGAR</name>
<evidence type="ECO:0000256" key="2">
    <source>
        <dbReference type="SAM" id="SignalP"/>
    </source>
</evidence>
<reference evidence="3" key="1">
    <citation type="submission" date="2022-08" db="EMBL/GenBank/DDBJ databases">
        <authorList>
            <consortium name="DOE Joint Genome Institute"/>
            <person name="Min B."/>
            <person name="Riley R."/>
            <person name="Sierra-Patev S."/>
            <person name="Naranjo-Ortiz M."/>
            <person name="Looney B."/>
            <person name="Konkel Z."/>
            <person name="Slot J.C."/>
            <person name="Sakamoto Y."/>
            <person name="Steenwyk J.L."/>
            <person name="Rokas A."/>
            <person name="Carro J."/>
            <person name="Camarero S."/>
            <person name="Ferreira P."/>
            <person name="Molpeceres G."/>
            <person name="Ruiz-Duenas F.J."/>
            <person name="Serrano A."/>
            <person name="Henrissat B."/>
            <person name="Drula E."/>
            <person name="Hughes K.W."/>
            <person name="Mata J.L."/>
            <person name="Ishikawa N.K."/>
            <person name="Vargas-Isla R."/>
            <person name="Ushijima S."/>
            <person name="Smith C.A."/>
            <person name="Ahrendt S."/>
            <person name="Andreopoulos W."/>
            <person name="He G."/>
            <person name="Labutti K."/>
            <person name="Lipzen A."/>
            <person name="Ng V."/>
            <person name="Sandor L."/>
            <person name="Barry K."/>
            <person name="Martinez A.T."/>
            <person name="Xiao Y."/>
            <person name="Gibbons J.G."/>
            <person name="Terashima K."/>
            <person name="Hibbett D.S."/>
            <person name="Grigoriev I.V."/>
        </authorList>
    </citation>
    <scope>NUCLEOTIDE SEQUENCE</scope>
    <source>
        <strain evidence="3">TFB9207</strain>
    </source>
</reference>
<keyword evidence="2" id="KW-0732">Signal</keyword>
<feature type="region of interest" description="Disordered" evidence="1">
    <location>
        <begin position="18"/>
        <end position="101"/>
    </location>
</feature>
<evidence type="ECO:0000313" key="3">
    <source>
        <dbReference type="EMBL" id="KAJ3845255.1"/>
    </source>
</evidence>
<feature type="compositionally biased region" description="Low complexity" evidence="1">
    <location>
        <begin position="18"/>
        <end position="32"/>
    </location>
</feature>
<evidence type="ECO:0000256" key="1">
    <source>
        <dbReference type="SAM" id="MobiDB-lite"/>
    </source>
</evidence>
<organism evidence="3 4">
    <name type="scientific">Lentinula raphanica</name>
    <dbReference type="NCBI Taxonomy" id="153919"/>
    <lineage>
        <taxon>Eukaryota</taxon>
        <taxon>Fungi</taxon>
        <taxon>Dikarya</taxon>
        <taxon>Basidiomycota</taxon>
        <taxon>Agaricomycotina</taxon>
        <taxon>Agaricomycetes</taxon>
        <taxon>Agaricomycetidae</taxon>
        <taxon>Agaricales</taxon>
        <taxon>Marasmiineae</taxon>
        <taxon>Omphalotaceae</taxon>
        <taxon>Lentinula</taxon>
    </lineage>
</organism>
<feature type="chain" id="PRO_5041364933" evidence="2">
    <location>
        <begin position="19"/>
        <end position="267"/>
    </location>
</feature>
<keyword evidence="4" id="KW-1185">Reference proteome</keyword>
<dbReference type="AlphaFoldDB" id="A0AA38PLQ3"/>
<feature type="region of interest" description="Disordered" evidence="1">
    <location>
        <begin position="186"/>
        <end position="242"/>
    </location>
</feature>
<evidence type="ECO:0000313" key="4">
    <source>
        <dbReference type="Proteomes" id="UP001163846"/>
    </source>
</evidence>
<accession>A0AA38PLQ3</accession>
<protein>
    <submittedName>
        <fullName evidence="3">Uncharacterized protein</fullName>
    </submittedName>
</protein>
<dbReference type="Proteomes" id="UP001163846">
    <property type="component" value="Unassembled WGS sequence"/>
</dbReference>
<proteinExistence type="predicted"/>
<feature type="compositionally biased region" description="Basic and acidic residues" evidence="1">
    <location>
        <begin position="191"/>
        <end position="217"/>
    </location>
</feature>
<comment type="caution">
    <text evidence="3">The sequence shown here is derived from an EMBL/GenBank/DDBJ whole genome shotgun (WGS) entry which is preliminary data.</text>
</comment>
<gene>
    <name evidence="3" type="ORF">F5878DRAFT_599779</name>
</gene>
<sequence length="267" mass="28478">MNLYRLLLFVTLAVHASGTSTQPQSSSSAADGAGVGSNTVVTNGPHRPSDASTSNIPPAVPAPARFTPFDSITQLDEGGPDNGNLEMNQPFGHNTHPRPRLPGRLAASVVKKVRACGRYILNNKMKCALYVTAIGCVGFTVAGLGVAIANAPDLYCPVGSTEVWDNVTWQDMCKNDTTGKLFPELVRPKKRGLEGSEKGEGKGQGKRNRNGEEKETCEAEWSGESCPCESATITVGPNGEITGVTDVKDVKHTKREVLKAVYRKRAI</sequence>